<evidence type="ECO:0000313" key="3">
    <source>
        <dbReference type="Proteomes" id="UP001529340"/>
    </source>
</evidence>
<dbReference type="Proteomes" id="UP001529340">
    <property type="component" value="Unassembled WGS sequence"/>
</dbReference>
<evidence type="ECO:0000259" key="1">
    <source>
        <dbReference type="PROSITE" id="PS50930"/>
    </source>
</evidence>
<dbReference type="Pfam" id="PF04397">
    <property type="entry name" value="LytTR"/>
    <property type="match status" value="1"/>
</dbReference>
<organism evidence="2 3">
    <name type="scientific">Amedibacillus dolichus</name>
    <dbReference type="NCBI Taxonomy" id="31971"/>
    <lineage>
        <taxon>Bacteria</taxon>
        <taxon>Bacillati</taxon>
        <taxon>Bacillota</taxon>
        <taxon>Erysipelotrichia</taxon>
        <taxon>Erysipelotrichales</taxon>
        <taxon>Erysipelotrichaceae</taxon>
        <taxon>Amedibacillus</taxon>
    </lineage>
</organism>
<dbReference type="GO" id="GO:0003677">
    <property type="term" value="F:DNA binding"/>
    <property type="evidence" value="ECO:0007669"/>
    <property type="project" value="UniProtKB-KW"/>
</dbReference>
<comment type="caution">
    <text evidence="2">The sequence shown here is derived from an EMBL/GenBank/DDBJ whole genome shotgun (WGS) entry which is preliminary data.</text>
</comment>
<dbReference type="PANTHER" id="PTHR37299:SF4">
    <property type="entry name" value="TRANSCRIPTIONAL REGULATOR"/>
    <property type="match status" value="1"/>
</dbReference>
<keyword evidence="3" id="KW-1185">Reference proteome</keyword>
<dbReference type="InterPro" id="IPR007492">
    <property type="entry name" value="LytTR_DNA-bd_dom"/>
</dbReference>
<proteinExistence type="predicted"/>
<sequence length="153" mass="17990">MKIRVEVDKSCPEDEIIIRCAQRNDAIEHMYGELQELSRMQETILFYKDHAECFVRLSSVLFFETDGREVHAHTAADVYRTDKRLYELEELLPKSFMRISKSTILNLQQVGSLERTLSAACTVSFANTHKQVYASRRYYPALRHRLEERRSTL</sequence>
<dbReference type="InterPro" id="IPR046947">
    <property type="entry name" value="LytR-like"/>
</dbReference>
<gene>
    <name evidence="2" type="ORF">QUV96_00020</name>
</gene>
<dbReference type="SMART" id="SM00850">
    <property type="entry name" value="LytTR"/>
    <property type="match status" value="1"/>
</dbReference>
<dbReference type="Gene3D" id="2.40.50.1020">
    <property type="entry name" value="LytTr DNA-binding domain"/>
    <property type="match status" value="1"/>
</dbReference>
<protein>
    <submittedName>
        <fullName evidence="2">LytTR family DNA-binding domain-containing protein</fullName>
    </submittedName>
</protein>
<dbReference type="PANTHER" id="PTHR37299">
    <property type="entry name" value="TRANSCRIPTIONAL REGULATOR-RELATED"/>
    <property type="match status" value="1"/>
</dbReference>
<reference evidence="2" key="2">
    <citation type="submission" date="2023-06" db="EMBL/GenBank/DDBJ databases">
        <authorList>
            <person name="Zeman M."/>
            <person name="Kubasova T."/>
            <person name="Jahodarova E."/>
            <person name="Nykrynova M."/>
            <person name="Rychlik I."/>
        </authorList>
    </citation>
    <scope>NUCLEOTIDE SEQUENCE</scope>
    <source>
        <strain evidence="2">ET39</strain>
    </source>
</reference>
<dbReference type="RefSeq" id="WP_289606496.1">
    <property type="nucleotide sequence ID" value="NZ_JAUDCG010000001.1"/>
</dbReference>
<name>A0ABT7U8R4_9FIRM</name>
<keyword evidence="2" id="KW-0238">DNA-binding</keyword>
<evidence type="ECO:0000313" key="2">
    <source>
        <dbReference type="EMBL" id="MDM8156019.1"/>
    </source>
</evidence>
<accession>A0ABT7U8R4</accession>
<dbReference type="PROSITE" id="PS50930">
    <property type="entry name" value="HTH_LYTTR"/>
    <property type="match status" value="1"/>
</dbReference>
<dbReference type="EMBL" id="JAUDCG010000001">
    <property type="protein sequence ID" value="MDM8156019.1"/>
    <property type="molecule type" value="Genomic_DNA"/>
</dbReference>
<reference evidence="2" key="1">
    <citation type="submission" date="2023-06" db="EMBL/GenBank/DDBJ databases">
        <title>Identification and characterization of horizontal gene transfer across gut microbiota members of farm animals based on homology search.</title>
        <authorList>
            <person name="Schwarzerova J."/>
            <person name="Nykrynova M."/>
            <person name="Jureckova K."/>
            <person name="Cejkova D."/>
            <person name="Rychlik I."/>
        </authorList>
    </citation>
    <scope>NUCLEOTIDE SEQUENCE</scope>
    <source>
        <strain evidence="2">ET39</strain>
    </source>
</reference>
<feature type="domain" description="HTH LytTR-type" evidence="1">
    <location>
        <begin position="44"/>
        <end position="148"/>
    </location>
</feature>